<feature type="transmembrane region" description="Helical" evidence="1">
    <location>
        <begin position="117"/>
        <end position="135"/>
    </location>
</feature>
<name>A0A5C8V3D8_9FLAO</name>
<dbReference type="InterPro" id="IPR029058">
    <property type="entry name" value="AB_hydrolase_fold"/>
</dbReference>
<dbReference type="SUPFAM" id="SSF53474">
    <property type="entry name" value="alpha/beta-Hydrolases"/>
    <property type="match status" value="1"/>
</dbReference>
<protein>
    <submittedName>
        <fullName evidence="2">Uncharacterized protein</fullName>
    </submittedName>
</protein>
<dbReference type="RefSeq" id="WP_147744835.1">
    <property type="nucleotide sequence ID" value="NZ_VRUR01000002.1"/>
</dbReference>
<keyword evidence="1" id="KW-0472">Membrane</keyword>
<comment type="caution">
    <text evidence="2">The sequence shown here is derived from an EMBL/GenBank/DDBJ whole genome shotgun (WGS) entry which is preliminary data.</text>
</comment>
<reference evidence="2 3" key="1">
    <citation type="submission" date="2019-08" db="EMBL/GenBank/DDBJ databases">
        <title>Professor.</title>
        <authorList>
            <person name="Park J.S."/>
        </authorList>
    </citation>
    <scope>NUCLEOTIDE SEQUENCE [LARGE SCALE GENOMIC DNA]</scope>
    <source>
        <strain evidence="2 3">176CP5-101</strain>
    </source>
</reference>
<organism evidence="2 3">
    <name type="scientific">Flagellimonas hymeniacidonis</name>
    <dbReference type="NCBI Taxonomy" id="2603628"/>
    <lineage>
        <taxon>Bacteria</taxon>
        <taxon>Pseudomonadati</taxon>
        <taxon>Bacteroidota</taxon>
        <taxon>Flavobacteriia</taxon>
        <taxon>Flavobacteriales</taxon>
        <taxon>Flavobacteriaceae</taxon>
        <taxon>Flagellimonas</taxon>
    </lineage>
</organism>
<dbReference type="EMBL" id="VRUR01000002">
    <property type="protein sequence ID" value="TXN36064.1"/>
    <property type="molecule type" value="Genomic_DNA"/>
</dbReference>
<evidence type="ECO:0000313" key="3">
    <source>
        <dbReference type="Proteomes" id="UP000321456"/>
    </source>
</evidence>
<gene>
    <name evidence="2" type="ORF">FVB32_16015</name>
</gene>
<keyword evidence="1" id="KW-0812">Transmembrane</keyword>
<keyword evidence="3" id="KW-1185">Reference proteome</keyword>
<keyword evidence="1" id="KW-1133">Transmembrane helix</keyword>
<sequence length="138" mass="15621">MVCSNDSRNALYDENFEVSNRLFGKVFTEFNIDSNRIYTTGFSCGARLASTIAVFTKKIQGVVACGAGFSNYGGHLPGHESFSCAAVIGNEDMNFIEIKKTEGWLDRLWGYLMKYSFIKWVMISLPKAIFFMYFIDLN</sequence>
<evidence type="ECO:0000313" key="2">
    <source>
        <dbReference type="EMBL" id="TXN36064.1"/>
    </source>
</evidence>
<dbReference type="Proteomes" id="UP000321456">
    <property type="component" value="Unassembled WGS sequence"/>
</dbReference>
<accession>A0A5C8V3D8</accession>
<dbReference type="AlphaFoldDB" id="A0A5C8V3D8"/>
<evidence type="ECO:0000256" key="1">
    <source>
        <dbReference type="SAM" id="Phobius"/>
    </source>
</evidence>
<proteinExistence type="predicted"/>
<dbReference type="Gene3D" id="3.40.50.1820">
    <property type="entry name" value="alpha/beta hydrolase"/>
    <property type="match status" value="1"/>
</dbReference>